<dbReference type="InterPro" id="IPR008331">
    <property type="entry name" value="Ferritin_DPS_dom"/>
</dbReference>
<gene>
    <name evidence="4" type="ORF">Sru01_10720</name>
</gene>
<dbReference type="PROSITE" id="PS00818">
    <property type="entry name" value="DPS_1"/>
    <property type="match status" value="1"/>
</dbReference>
<sequence length="155" mass="16913">MSQITSPLPADKQKTTGEALQGTVIDLLDLSLTGKQAHWNLIGRNFRALHLQLDEIVATARTYADSAAERAVAIGVNPDGRAATIARDSRIGGLDAGYIEDGKVVSAFTDILGGIIGRMRERVQVTEEADPISQDLLIEITQELEKHHWMVQAQR</sequence>
<dbReference type="SUPFAM" id="SSF47240">
    <property type="entry name" value="Ferritin-like"/>
    <property type="match status" value="1"/>
</dbReference>
<dbReference type="GO" id="GO:0008199">
    <property type="term" value="F:ferric iron binding"/>
    <property type="evidence" value="ECO:0007669"/>
    <property type="project" value="InterPro"/>
</dbReference>
<accession>A0A919R0C7</accession>
<dbReference type="Pfam" id="PF00210">
    <property type="entry name" value="Ferritin"/>
    <property type="match status" value="1"/>
</dbReference>
<feature type="domain" description="Ferritin/DPS" evidence="3">
    <location>
        <begin position="18"/>
        <end position="154"/>
    </location>
</feature>
<dbReference type="Gene3D" id="1.20.1260.10">
    <property type="match status" value="1"/>
</dbReference>
<dbReference type="Proteomes" id="UP000655287">
    <property type="component" value="Unassembled WGS sequence"/>
</dbReference>
<comment type="similarity">
    <text evidence="1 2">Belongs to the Dps family.</text>
</comment>
<dbReference type="InterPro" id="IPR002177">
    <property type="entry name" value="DPS_DNA-bd"/>
</dbReference>
<dbReference type="PANTHER" id="PTHR42932:SF2">
    <property type="entry name" value="DNA PROTECTION DURING STARVATION PROTEIN 1"/>
    <property type="match status" value="1"/>
</dbReference>
<dbReference type="InterPro" id="IPR009078">
    <property type="entry name" value="Ferritin-like_SF"/>
</dbReference>
<dbReference type="GO" id="GO:0016722">
    <property type="term" value="F:oxidoreductase activity, acting on metal ions"/>
    <property type="evidence" value="ECO:0007669"/>
    <property type="project" value="InterPro"/>
</dbReference>
<evidence type="ECO:0000256" key="1">
    <source>
        <dbReference type="ARBA" id="ARBA00009497"/>
    </source>
</evidence>
<reference evidence="4" key="1">
    <citation type="submission" date="2021-01" db="EMBL/GenBank/DDBJ databases">
        <title>Whole genome shotgun sequence of Sphaerisporangium rufum NBRC 109079.</title>
        <authorList>
            <person name="Komaki H."/>
            <person name="Tamura T."/>
        </authorList>
    </citation>
    <scope>NUCLEOTIDE SEQUENCE</scope>
    <source>
        <strain evidence="4">NBRC 109079</strain>
    </source>
</reference>
<dbReference type="PRINTS" id="PR01346">
    <property type="entry name" value="HELNAPAPROT"/>
</dbReference>
<dbReference type="EMBL" id="BOOU01000013">
    <property type="protein sequence ID" value="GII76090.1"/>
    <property type="molecule type" value="Genomic_DNA"/>
</dbReference>
<dbReference type="RefSeq" id="WP_203982702.1">
    <property type="nucleotide sequence ID" value="NZ_BOOU01000013.1"/>
</dbReference>
<dbReference type="InterPro" id="IPR023188">
    <property type="entry name" value="DPS_DNA-bd_CS"/>
</dbReference>
<evidence type="ECO:0000256" key="2">
    <source>
        <dbReference type="RuleBase" id="RU003875"/>
    </source>
</evidence>
<evidence type="ECO:0000313" key="4">
    <source>
        <dbReference type="EMBL" id="GII76090.1"/>
    </source>
</evidence>
<dbReference type="PIRSF" id="PIRSF005900">
    <property type="entry name" value="Dps"/>
    <property type="match status" value="1"/>
</dbReference>
<evidence type="ECO:0000313" key="5">
    <source>
        <dbReference type="Proteomes" id="UP000655287"/>
    </source>
</evidence>
<protein>
    <submittedName>
        <fullName evidence="4">DNA starvation/stationary phase protection protein</fullName>
    </submittedName>
</protein>
<keyword evidence="5" id="KW-1185">Reference proteome</keyword>
<name>A0A919R0C7_9ACTN</name>
<comment type="caution">
    <text evidence="4">The sequence shown here is derived from an EMBL/GenBank/DDBJ whole genome shotgun (WGS) entry which is preliminary data.</text>
</comment>
<evidence type="ECO:0000259" key="3">
    <source>
        <dbReference type="Pfam" id="PF00210"/>
    </source>
</evidence>
<dbReference type="InterPro" id="IPR012347">
    <property type="entry name" value="Ferritin-like"/>
</dbReference>
<dbReference type="PANTHER" id="PTHR42932">
    <property type="entry name" value="GENERAL STRESS PROTEIN 20U"/>
    <property type="match status" value="1"/>
</dbReference>
<proteinExistence type="inferred from homology"/>
<dbReference type="CDD" id="cd01043">
    <property type="entry name" value="DPS"/>
    <property type="match status" value="1"/>
</dbReference>
<organism evidence="4 5">
    <name type="scientific">Sphaerisporangium rufum</name>
    <dbReference type="NCBI Taxonomy" id="1381558"/>
    <lineage>
        <taxon>Bacteria</taxon>
        <taxon>Bacillati</taxon>
        <taxon>Actinomycetota</taxon>
        <taxon>Actinomycetes</taxon>
        <taxon>Streptosporangiales</taxon>
        <taxon>Streptosporangiaceae</taxon>
        <taxon>Sphaerisporangium</taxon>
    </lineage>
</organism>
<dbReference type="AlphaFoldDB" id="A0A919R0C7"/>